<evidence type="ECO:0000256" key="2">
    <source>
        <dbReference type="SAM" id="MobiDB-lite"/>
    </source>
</evidence>
<dbReference type="OrthoDB" id="10255522at2759"/>
<dbReference type="InterPro" id="IPR043513">
    <property type="entry name" value="Cenp-F"/>
</dbReference>
<feature type="compositionally biased region" description="Basic and acidic residues" evidence="2">
    <location>
        <begin position="448"/>
        <end position="458"/>
    </location>
</feature>
<feature type="region of interest" description="Disordered" evidence="2">
    <location>
        <begin position="273"/>
        <end position="358"/>
    </location>
</feature>
<feature type="compositionally biased region" description="Basic and acidic residues" evidence="2">
    <location>
        <begin position="1717"/>
        <end position="1726"/>
    </location>
</feature>
<dbReference type="GO" id="GO:0000775">
    <property type="term" value="C:chromosome, centromeric region"/>
    <property type="evidence" value="ECO:0007669"/>
    <property type="project" value="InterPro"/>
</dbReference>
<organism evidence="5 6">
    <name type="scientific">Conger conger</name>
    <name type="common">Conger eel</name>
    <name type="synonym">Muraena conger</name>
    <dbReference type="NCBI Taxonomy" id="82655"/>
    <lineage>
        <taxon>Eukaryota</taxon>
        <taxon>Metazoa</taxon>
        <taxon>Chordata</taxon>
        <taxon>Craniata</taxon>
        <taxon>Vertebrata</taxon>
        <taxon>Euteleostomi</taxon>
        <taxon>Actinopterygii</taxon>
        <taxon>Neopterygii</taxon>
        <taxon>Teleostei</taxon>
        <taxon>Anguilliformes</taxon>
        <taxon>Congridae</taxon>
        <taxon>Conger</taxon>
    </lineage>
</organism>
<feature type="compositionally biased region" description="Basic and acidic residues" evidence="2">
    <location>
        <begin position="1844"/>
        <end position="1853"/>
    </location>
</feature>
<feature type="region of interest" description="Disordered" evidence="2">
    <location>
        <begin position="1822"/>
        <end position="1853"/>
    </location>
</feature>
<feature type="region of interest" description="Disordered" evidence="2">
    <location>
        <begin position="375"/>
        <end position="458"/>
    </location>
</feature>
<feature type="compositionally biased region" description="Polar residues" evidence="2">
    <location>
        <begin position="1540"/>
        <end position="1553"/>
    </location>
</feature>
<proteinExistence type="predicted"/>
<feature type="compositionally biased region" description="Basic and acidic residues" evidence="2">
    <location>
        <begin position="831"/>
        <end position="893"/>
    </location>
</feature>
<dbReference type="EMBL" id="JAFJMO010000003">
    <property type="protein sequence ID" value="KAJ8282810.1"/>
    <property type="molecule type" value="Genomic_DNA"/>
</dbReference>
<feature type="compositionally biased region" description="Acidic residues" evidence="2">
    <location>
        <begin position="2017"/>
        <end position="2031"/>
    </location>
</feature>
<feature type="region of interest" description="Disordered" evidence="2">
    <location>
        <begin position="943"/>
        <end position="962"/>
    </location>
</feature>
<feature type="domain" description="Kinetochore protein Cenp-F/LEK1 Rb protein-binding" evidence="4">
    <location>
        <begin position="2079"/>
        <end position="2112"/>
    </location>
</feature>
<dbReference type="GO" id="GO:0000922">
    <property type="term" value="C:spindle pole"/>
    <property type="evidence" value="ECO:0007669"/>
    <property type="project" value="TreeGrafter"/>
</dbReference>
<feature type="compositionally biased region" description="Polar residues" evidence="2">
    <location>
        <begin position="235"/>
        <end position="248"/>
    </location>
</feature>
<dbReference type="GO" id="GO:0051310">
    <property type="term" value="P:metaphase chromosome alignment"/>
    <property type="evidence" value="ECO:0007669"/>
    <property type="project" value="TreeGrafter"/>
</dbReference>
<feature type="compositionally biased region" description="Basic and acidic residues" evidence="2">
    <location>
        <begin position="375"/>
        <end position="399"/>
    </location>
</feature>
<feature type="region of interest" description="Disordered" evidence="2">
    <location>
        <begin position="1652"/>
        <end position="1680"/>
    </location>
</feature>
<dbReference type="GO" id="GO:0005634">
    <property type="term" value="C:nucleus"/>
    <property type="evidence" value="ECO:0007669"/>
    <property type="project" value="TreeGrafter"/>
</dbReference>
<keyword evidence="1" id="KW-0175">Coiled coil</keyword>
<dbReference type="GO" id="GO:0070840">
    <property type="term" value="F:dynein complex binding"/>
    <property type="evidence" value="ECO:0007669"/>
    <property type="project" value="TreeGrafter"/>
</dbReference>
<feature type="region of interest" description="Disordered" evidence="2">
    <location>
        <begin position="803"/>
        <end position="921"/>
    </location>
</feature>
<feature type="coiled-coil region" evidence="1">
    <location>
        <begin position="1220"/>
        <end position="1300"/>
    </location>
</feature>
<dbReference type="PANTHER" id="PTHR18874">
    <property type="entry name" value="CMF/LEK/CENP CELL DIVISION-RELATED"/>
    <property type="match status" value="1"/>
</dbReference>
<feature type="region of interest" description="Disordered" evidence="2">
    <location>
        <begin position="1154"/>
        <end position="1217"/>
    </location>
</feature>
<protein>
    <recommendedName>
        <fullName evidence="7">Centromere protein F-like</fullName>
    </recommendedName>
</protein>
<feature type="compositionally biased region" description="Basic and acidic residues" evidence="2">
    <location>
        <begin position="635"/>
        <end position="658"/>
    </location>
</feature>
<feature type="compositionally biased region" description="Basic and acidic residues" evidence="2">
    <location>
        <begin position="729"/>
        <end position="743"/>
    </location>
</feature>
<feature type="coiled-coil region" evidence="1">
    <location>
        <begin position="1562"/>
        <end position="1589"/>
    </location>
</feature>
<evidence type="ECO:0000259" key="4">
    <source>
        <dbReference type="Pfam" id="PF10490"/>
    </source>
</evidence>
<dbReference type="GO" id="GO:0000278">
    <property type="term" value="P:mitotic cell cycle"/>
    <property type="evidence" value="ECO:0007669"/>
    <property type="project" value="TreeGrafter"/>
</dbReference>
<feature type="compositionally biased region" description="Low complexity" evidence="2">
    <location>
        <begin position="1194"/>
        <end position="1205"/>
    </location>
</feature>
<feature type="compositionally biased region" description="Low complexity" evidence="2">
    <location>
        <begin position="1471"/>
        <end position="1485"/>
    </location>
</feature>
<feature type="compositionally biased region" description="Polar residues" evidence="2">
    <location>
        <begin position="1503"/>
        <end position="1512"/>
    </location>
</feature>
<dbReference type="InterPro" id="IPR018302">
    <property type="entry name" value="CenpF/LEK1_Rb-prot-bd"/>
</dbReference>
<feature type="region of interest" description="Disordered" evidence="2">
    <location>
        <begin position="1375"/>
        <end position="1403"/>
    </location>
</feature>
<dbReference type="PANTHER" id="PTHR18874:SF10">
    <property type="entry name" value="CENTROMERE PROTEIN F"/>
    <property type="match status" value="1"/>
</dbReference>
<dbReference type="Pfam" id="PF10481">
    <property type="entry name" value="CENP-F_N"/>
    <property type="match status" value="1"/>
</dbReference>
<name>A0A9Q1I5S6_CONCO</name>
<dbReference type="InterPro" id="IPR018463">
    <property type="entry name" value="Centromere_CenpF_N"/>
</dbReference>
<feature type="compositionally biased region" description="Polar residues" evidence="2">
    <location>
        <begin position="1827"/>
        <end position="1843"/>
    </location>
</feature>
<sequence length="2137" mass="235978">MGVTFPCHLPSFAVALGAEGDDGEALAPSGWPLMCSSPKPPLLPRQLHGNERYLMGFRLRKVSQSRLSPWPGCDVSWVSEAVCVCVCAGAAGMSWTVDDWAAGLSGTALQKVRELQAQQDRLQREKQQRQLQLDSTEAALCKQKQKFEEVRVELAGVRRDLQSSQEEVLVGVRERNRLSQDLQVKQAQVCSLEGQLDSARTLSQTLTQEVKRLEAELEKLQNANSSGDAVLFSTPCWNPSSRENSGSRWEQKDSSGGDSDLKALHVRQLQFAENSPKPAPSPFPWQQSTPPSARRNRQPKPPSSSAASAVFPWEREEASSGPRGRPASVTAPSGGVIERSGPEDAGKDGDVRRENDIQRSKIAELQTWVQSLEQEVRSASDRHRESEARLGEARGELAAREQTLSRAKEEVVRANSHVEKEKDRAQAAEQRVKQLQEELSCQRQNAESSRRSAEQRWKDLEREHQRELLELQKESQAREKQHQQESGRLNQELQMARTLHNTLQAQCDKVLLQKQALEKDLDSVRGKLQWTEKELQECQKREAQIQGKLTEALRERDNLGLSLEHSGQRVKGLEQEVKRLAQELAEALRLLAELQAKLAVPAAPTVPTRCIPVGDSFSSPVTPHRPSHVPKKKVNRTEKPREEEQDQRAKYPTDREPGEGIDSDFIGEFGSQAPEKPKGEGGRARKEADRRGSITREAEEEKSDKTCVHDDGASTKEQVDAGTDQGETVQRDVKVSTKDEKQGHNSSDGDTQPEGVGVQSQDSSGPKGQHSAPSLQDLKSENVALRDDLKEAKRELEQRLEDLEAQRRAETEARTKLKQLSRKNSSQVEQLRQKTQELKEEGGRLEKQLEEERKESGRLRDSLDALEGERREEQTEKNRGDEEARTAMDKLRADLAALESELRKEQEDKEREKEYGERERLKDEECRRALTEKVAELQSEVEELRNSKWEGENGNEETDKPLTPLILELNSNNNNAVAMQDDNFIPSPTESISLSDSAGAETPKKEEIDLITEEGAKSSKHPVEIRGPYPGKPTVDGSQMSEKLLDSDEVVQLVLEVERLRGACVKLRGEKDREAGRAKQTQAKLEVLQNQVTNQTKQLTLAFENQSSNIKDLLGELQVRDSTLQRLEDELQGCHGEIAELKAEKLKLKQECEGFGKPEETGPEQMAFQTPSTPGKGAIPDIEAEQTAERNSLHDSGQSSLSSISPTEQVSQSINNDGSVKDLQAELRDLKAENEELQSKLAAAATVNGSNCVNVDQSALIGDGATQRLVGELEAAKEDLRKTRAKNEELQSLLSQAELSKNLEKRPLDSEVKQGPFYDSQQNVIVSGDLGAHTEVAKGRVEAFGNQDFQTEQREELTLKNEELTLMVETPSLLEGSRQRTVSTGQKTLDAHSESSKDAESDIDVQHNQNTIIKLQAENQALRSWALAVCPPDRQGEIDKAISDSGRNRGSNSELGDGGSRLTQGANLADEGSTGVERVVVSEEGSQSDKASQLLLNMPPAQELTSSRSNDGLNLERGKDMQEQIQAESRSLKSGEMDDTPQQANYTDKTGMEQNRFSPSEITALQKQLAELQTQVSSLREENVRQAEELEVWRVTGEPISPLLMEETAIHPRQGSIAVVREDQLLLTCKGEELIGSRHMVGEVRVLEFGGQDLSEKSPAPSEGVDGEDPPVERTQESLGNAEKLPVTIQVPTDTNVITDLKTKAMVHRDVDIGTKTRTNSHDVSHPRPVTVEGDDSSKVTHTSNQTKTTEHTHRDDQENGANYFDSKTKAAGCRISEAHIEAASPEDSQAKAFDHRETHATVIENAGAVSEKIEPVKGTQRLESPHQPTLCTVNTNDFTTDSGKAHRDSGSSVLEEKGKELQTTKSFFRTENSQKNCVQTNTETDNKHGLTKDALCMEPETTEGNTLTTSHRQLQDSTTKLVCPGVESGNEPEHSAPCWPKVVTRDFQTQTDVESESLASSGLRAGGGREGGLSKELRTTATQTDSDSGGMGPAGPAPPAGGGGIQHSSTQTEPVEMQDEDLDTSNEEQNSESPPLSPTPMPEGGPSLLFTGSFFIPSDPARLAERIRRNRSRMSAAYDDTEYEPYGLPEVVMKGFADIPSGPACPYVLRRGLLGTDALPLPLREQPEEEQEEPDP</sequence>
<dbReference type="GO" id="GO:0008017">
    <property type="term" value="F:microtubule binding"/>
    <property type="evidence" value="ECO:0007669"/>
    <property type="project" value="InterPro"/>
</dbReference>
<comment type="caution">
    <text evidence="5">The sequence shown here is derived from an EMBL/GenBank/DDBJ whole genome shotgun (WGS) entry which is preliminary data.</text>
</comment>
<evidence type="ECO:0000313" key="6">
    <source>
        <dbReference type="Proteomes" id="UP001152803"/>
    </source>
</evidence>
<feature type="compositionally biased region" description="Basic residues" evidence="2">
    <location>
        <begin position="625"/>
        <end position="634"/>
    </location>
</feature>
<feature type="compositionally biased region" description="Polar residues" evidence="2">
    <location>
        <begin position="758"/>
        <end position="774"/>
    </location>
</feature>
<feature type="coiled-coil region" evidence="1">
    <location>
        <begin position="1071"/>
        <end position="1151"/>
    </location>
</feature>
<evidence type="ECO:0000313" key="5">
    <source>
        <dbReference type="EMBL" id="KAJ8282810.1"/>
    </source>
</evidence>
<feature type="compositionally biased region" description="Polar residues" evidence="2">
    <location>
        <begin position="1206"/>
        <end position="1217"/>
    </location>
</feature>
<dbReference type="Pfam" id="PF10490">
    <property type="entry name" value="CENP-F_C_Rb_bdg"/>
    <property type="match status" value="1"/>
</dbReference>
<feature type="region of interest" description="Disordered" evidence="2">
    <location>
        <begin position="1717"/>
        <end position="1762"/>
    </location>
</feature>
<feature type="compositionally biased region" description="Basic and acidic residues" evidence="2">
    <location>
        <begin position="406"/>
        <end position="436"/>
    </location>
</feature>
<feature type="compositionally biased region" description="Basic and acidic residues" evidence="2">
    <location>
        <begin position="340"/>
        <end position="358"/>
    </location>
</feature>
<feature type="compositionally biased region" description="Basic and acidic residues" evidence="2">
    <location>
        <begin position="900"/>
        <end position="921"/>
    </location>
</feature>
<feature type="compositionally biased region" description="Basic and acidic residues" evidence="2">
    <location>
        <begin position="1389"/>
        <end position="1400"/>
    </location>
</feature>
<reference evidence="5" key="1">
    <citation type="journal article" date="2023" name="Science">
        <title>Genome structures resolve the early diversification of teleost fishes.</title>
        <authorList>
            <person name="Parey E."/>
            <person name="Louis A."/>
            <person name="Montfort J."/>
            <person name="Bouchez O."/>
            <person name="Roques C."/>
            <person name="Iampietro C."/>
            <person name="Lluch J."/>
            <person name="Castinel A."/>
            <person name="Donnadieu C."/>
            <person name="Desvignes T."/>
            <person name="Floi Bucao C."/>
            <person name="Jouanno E."/>
            <person name="Wen M."/>
            <person name="Mejri S."/>
            <person name="Dirks R."/>
            <person name="Jansen H."/>
            <person name="Henkel C."/>
            <person name="Chen W.J."/>
            <person name="Zahm M."/>
            <person name="Cabau C."/>
            <person name="Klopp C."/>
            <person name="Thompson A.W."/>
            <person name="Robinson-Rechavi M."/>
            <person name="Braasch I."/>
            <person name="Lecointre G."/>
            <person name="Bobe J."/>
            <person name="Postlethwait J.H."/>
            <person name="Berthelot C."/>
            <person name="Roest Crollius H."/>
            <person name="Guiguen Y."/>
        </authorList>
    </citation>
    <scope>NUCLEOTIDE SEQUENCE</scope>
    <source>
        <strain evidence="5">Concon-B</strain>
    </source>
</reference>
<feature type="compositionally biased region" description="Basic and acidic residues" evidence="2">
    <location>
        <begin position="249"/>
        <end position="259"/>
    </location>
</feature>
<feature type="region of interest" description="Disordered" evidence="2">
    <location>
        <begin position="1437"/>
        <end position="1553"/>
    </location>
</feature>
<gene>
    <name evidence="5" type="ORF">COCON_G00053290</name>
</gene>
<evidence type="ECO:0008006" key="7">
    <source>
        <dbReference type="Google" id="ProtNLM"/>
    </source>
</evidence>
<feature type="compositionally biased region" description="Polar residues" evidence="2">
    <location>
        <begin position="437"/>
        <end position="447"/>
    </location>
</feature>
<feature type="region of interest" description="Disordered" evidence="2">
    <location>
        <begin position="617"/>
        <end position="790"/>
    </location>
</feature>
<feature type="compositionally biased region" description="Basic and acidic residues" evidence="2">
    <location>
        <begin position="1749"/>
        <end position="1758"/>
    </location>
</feature>
<feature type="compositionally biased region" description="Basic and acidic residues" evidence="2">
    <location>
        <begin position="803"/>
        <end position="815"/>
    </location>
</feature>
<feature type="compositionally biased region" description="Basic and acidic residues" evidence="2">
    <location>
        <begin position="1002"/>
        <end position="1024"/>
    </location>
</feature>
<accession>A0A9Q1I5S6</accession>
<evidence type="ECO:0000256" key="1">
    <source>
        <dbReference type="SAM" id="Coils"/>
    </source>
</evidence>
<dbReference type="Proteomes" id="UP001152803">
    <property type="component" value="Unassembled WGS sequence"/>
</dbReference>
<feature type="compositionally biased region" description="Basic and acidic residues" evidence="2">
    <location>
        <begin position="778"/>
        <end position="790"/>
    </location>
</feature>
<feature type="region of interest" description="Disordered" evidence="2">
    <location>
        <begin position="228"/>
        <end position="259"/>
    </location>
</feature>
<feature type="region of interest" description="Disordered" evidence="2">
    <location>
        <begin position="1950"/>
        <end position="2054"/>
    </location>
</feature>
<feature type="region of interest" description="Disordered" evidence="2">
    <location>
        <begin position="978"/>
        <end position="1039"/>
    </location>
</feature>
<feature type="compositionally biased region" description="Basic and acidic residues" evidence="2">
    <location>
        <begin position="675"/>
        <end position="719"/>
    </location>
</feature>
<dbReference type="GO" id="GO:0010389">
    <property type="term" value="P:regulation of G2/M transition of mitotic cell cycle"/>
    <property type="evidence" value="ECO:0007669"/>
    <property type="project" value="TreeGrafter"/>
</dbReference>
<feature type="compositionally biased region" description="Polar residues" evidence="2">
    <location>
        <begin position="986"/>
        <end position="996"/>
    </location>
</feature>
<keyword evidence="6" id="KW-1185">Reference proteome</keyword>
<evidence type="ECO:0000259" key="3">
    <source>
        <dbReference type="Pfam" id="PF10481"/>
    </source>
</evidence>
<feature type="domain" description="Centromere protein Cenp-F N-terminal" evidence="3">
    <location>
        <begin position="93"/>
        <end position="374"/>
    </location>
</feature>
<feature type="coiled-coil region" evidence="1">
    <location>
        <begin position="105"/>
        <end position="167"/>
    </location>
</feature>